<comment type="caution">
    <text evidence="9">The sequence shown here is derived from an EMBL/GenBank/DDBJ whole genome shotgun (WGS) entry which is preliminary data.</text>
</comment>
<protein>
    <submittedName>
        <fullName evidence="9">Tfp type 4 fimbrial pilin related signal peptide protein domain protein</fullName>
    </submittedName>
</protein>
<evidence type="ECO:0000259" key="8">
    <source>
        <dbReference type="Pfam" id="PF12019"/>
    </source>
</evidence>
<sequence>MSTGILLMLFFFAPPFVQSILSRNHLQAAVSELKSIVIFSRNQALIYSRKVVLAPKSGMNQWKNGLVLFVDDGIRQTRLSPTMIHEWGQSAMKGCDIRWHGLQSNSFLLFSPGIKNSMINGHFLVSNKSGCYRLIINRLGRMKTQTCN</sequence>
<keyword evidence="4" id="KW-0997">Cell inner membrane</keyword>
<keyword evidence="10" id="KW-1185">Reference proteome</keyword>
<dbReference type="PATRIC" id="fig|45068.5.peg.605"/>
<gene>
    <name evidence="9" type="ORF">Llon_0559</name>
</gene>
<dbReference type="Pfam" id="PF12019">
    <property type="entry name" value="GspH"/>
    <property type="match status" value="1"/>
</dbReference>
<dbReference type="InterPro" id="IPR022346">
    <property type="entry name" value="T2SS_GspH"/>
</dbReference>
<evidence type="ECO:0000256" key="3">
    <source>
        <dbReference type="ARBA" id="ARBA00022481"/>
    </source>
</evidence>
<dbReference type="Gene3D" id="3.55.40.10">
    <property type="entry name" value="minor pseudopilin epsh domain"/>
    <property type="match status" value="1"/>
</dbReference>
<name>A0A0W0VQJ4_9GAMM</name>
<keyword evidence="2" id="KW-1003">Cell membrane</keyword>
<dbReference type="Proteomes" id="UP000054997">
    <property type="component" value="Unassembled WGS sequence"/>
</dbReference>
<dbReference type="GO" id="GO:0015628">
    <property type="term" value="P:protein secretion by the type II secretion system"/>
    <property type="evidence" value="ECO:0007669"/>
    <property type="project" value="InterPro"/>
</dbReference>
<evidence type="ECO:0000313" key="9">
    <source>
        <dbReference type="EMBL" id="KTD22341.1"/>
    </source>
</evidence>
<evidence type="ECO:0000256" key="2">
    <source>
        <dbReference type="ARBA" id="ARBA00022475"/>
    </source>
</evidence>
<feature type="domain" description="General secretion pathway GspH" evidence="8">
    <location>
        <begin position="29"/>
        <end position="140"/>
    </location>
</feature>
<evidence type="ECO:0000313" key="10">
    <source>
        <dbReference type="Proteomes" id="UP000054997"/>
    </source>
</evidence>
<keyword evidence="6" id="KW-1133">Transmembrane helix</keyword>
<dbReference type="AlphaFoldDB" id="A0A0W0VQJ4"/>
<evidence type="ECO:0000256" key="5">
    <source>
        <dbReference type="ARBA" id="ARBA00022692"/>
    </source>
</evidence>
<comment type="subcellular location">
    <subcellularLocation>
        <location evidence="1">Cell inner membrane</location>
        <topology evidence="1">Single-pass membrane protein</topology>
    </subcellularLocation>
</comment>
<keyword evidence="3" id="KW-0488">Methylation</keyword>
<dbReference type="EMBL" id="LNYK01000010">
    <property type="protein sequence ID" value="KTD22341.1"/>
    <property type="molecule type" value="Genomic_DNA"/>
</dbReference>
<organism evidence="9 10">
    <name type="scientific">Legionella londiniensis</name>
    <dbReference type="NCBI Taxonomy" id="45068"/>
    <lineage>
        <taxon>Bacteria</taxon>
        <taxon>Pseudomonadati</taxon>
        <taxon>Pseudomonadota</taxon>
        <taxon>Gammaproteobacteria</taxon>
        <taxon>Legionellales</taxon>
        <taxon>Legionellaceae</taxon>
        <taxon>Legionella</taxon>
    </lineage>
</organism>
<accession>A0A0W0VQJ4</accession>
<evidence type="ECO:0000256" key="4">
    <source>
        <dbReference type="ARBA" id="ARBA00022519"/>
    </source>
</evidence>
<proteinExistence type="predicted"/>
<dbReference type="STRING" id="45068.Llon_0559"/>
<keyword evidence="7" id="KW-0472">Membrane</keyword>
<evidence type="ECO:0000256" key="6">
    <source>
        <dbReference type="ARBA" id="ARBA00022989"/>
    </source>
</evidence>
<dbReference type="GO" id="GO:0015627">
    <property type="term" value="C:type II protein secretion system complex"/>
    <property type="evidence" value="ECO:0007669"/>
    <property type="project" value="InterPro"/>
</dbReference>
<evidence type="ECO:0000256" key="1">
    <source>
        <dbReference type="ARBA" id="ARBA00004377"/>
    </source>
</evidence>
<evidence type="ECO:0000256" key="7">
    <source>
        <dbReference type="ARBA" id="ARBA00023136"/>
    </source>
</evidence>
<keyword evidence="5" id="KW-0812">Transmembrane</keyword>
<dbReference type="GO" id="GO:0005886">
    <property type="term" value="C:plasma membrane"/>
    <property type="evidence" value="ECO:0007669"/>
    <property type="project" value="UniProtKB-SubCell"/>
</dbReference>
<reference evidence="9 10" key="1">
    <citation type="submission" date="2015-11" db="EMBL/GenBank/DDBJ databases">
        <title>Genomic analysis of 38 Legionella species identifies large and diverse effector repertoires.</title>
        <authorList>
            <person name="Burstein D."/>
            <person name="Amaro F."/>
            <person name="Zusman T."/>
            <person name="Lifshitz Z."/>
            <person name="Cohen O."/>
            <person name="Gilbert J.A."/>
            <person name="Pupko T."/>
            <person name="Shuman H.A."/>
            <person name="Segal G."/>
        </authorList>
    </citation>
    <scope>NUCLEOTIDE SEQUENCE [LARGE SCALE GENOMIC DNA]</scope>
    <source>
        <strain evidence="9 10">ATCC 49505</strain>
    </source>
</reference>